<comment type="caution">
    <text evidence="2">The sequence shown here is derived from an EMBL/GenBank/DDBJ whole genome shotgun (WGS) entry which is preliminary data.</text>
</comment>
<dbReference type="Gene3D" id="3.30.700.10">
    <property type="entry name" value="Glycoprotein, Type 4 Pilin"/>
    <property type="match status" value="1"/>
</dbReference>
<evidence type="ECO:0008006" key="4">
    <source>
        <dbReference type="Google" id="ProtNLM"/>
    </source>
</evidence>
<evidence type="ECO:0000313" key="3">
    <source>
        <dbReference type="Proteomes" id="UP000236197"/>
    </source>
</evidence>
<dbReference type="EMBL" id="PPEK01000019">
    <property type="protein sequence ID" value="PNV66845.1"/>
    <property type="molecule type" value="Genomic_DNA"/>
</dbReference>
<keyword evidence="3" id="KW-1185">Reference proteome</keyword>
<sequence>MAWRASKSRPKRIVAGRARYTEGFTLAELLLAVAVIIVLVAIAIPSIVAAQSNMRMLELNNAAEQIANAAQAQMTGEKVSGTWWTSIQQGGEGAHAEDCKYPEATAAPGDGSRPLYYMTAGEAKSAGIVPSLSIDEDVRDAEYVIEFDAQTASVVRVFFADGKSGFFGSANADSAQGVYAYYAAGGGSTALGARTSNDPMIGLFAGTAAGATSAIALKNPVISIDESTGRLLVRDPNLDGITGAGATQTSLILTRTEHAEGEQPAAVRIAGLSSGTKTVTVSLVGADDDETQGDYATSITLKASDLLKQVNQSTLDGVGNVFSIDLNALARAVEDASAIPGSKEIAAELKRFAPGDAVEAKASTRISPNVDGCVPATSTAFIEWPAPVGKLTLMISTPYSQTVEDTEVDGALESYLDAARYTQPTVEATTESPIYKAEAVPIAEDFKMKATAANNELAKRNKQAGWQSYAGGWISSDRAVGDDTLKLRVVAGSYRGKSTHQYQVWELWVQRANGEYTRAGYMRDNEWEWAKGFADLENVLTWYDVQGTAYEDIAGRNVADLGIVSVAVNGGASSYATLGSLGLLDADQNASIYVRTAPRMADVQAFFNDCIRNGNLKETLREKQRTGSRGYGYGLNLPIRQQYEEEFGASSSDVSWTVSRSDKGGLGDAGNRFLGSDSLRVYYSIAPGLAFDNIKANQGLLSLGSTEMTNTVLWLYRAAAGSGALDAQPAAFVQSGIDGKKYFCRSTEAADFELNDEYDWLFYRVVEYADDTGAPLAGYTMQYVPYTVQDDARYATVLSGVNKSDEDVFVGWTCDTTRDGKAIDVGVGTLVGTYGGVLDYGYNRLKGSYVKVGIGLVYFEQYTDGSTGYYGYLSETQTAFDTLNDSLAIDSWGYRLIVPFVEGDKSKPVVAKGTWFEKSLTEQGTLTIYDRAFRSFSFNTGASMKTSTKTITYAFGGKTATYSFNLNFARAVAHENGEVRAATAFDGNGKAQPAWSVRHALQFPGALAPNGSDSSVQEQYMGDAFLQERDIDMRAAPQSTYDYQFIRPFRGLYDGGSHAIRGYFARLSIEKDHRLGLFPYVNGGTLKNIEMKEDGSHTIAWTNSIDAAFGCLAGVVVNGTIDRCTLTSDSVASISITGLNPTGGNTTHNTGHNIGGLVGNAWNTRIVHSSIENFSISVSSADGTWKTNEVHMGMLVGRVDATGLASVTDSLTALSAANSSLTVTACAAAHQTESIGGIAGLMLVSGEQTIEGWTANKLDLIVTADHPRDLLYAGGLVGEARGPVVVGSTNSCSAIVLQAEGAKEPLDAKMIGKSDEA</sequence>
<dbReference type="InterPro" id="IPR045584">
    <property type="entry name" value="Pilin-like"/>
</dbReference>
<evidence type="ECO:0000313" key="2">
    <source>
        <dbReference type="EMBL" id="PNV66845.1"/>
    </source>
</evidence>
<evidence type="ECO:0000256" key="1">
    <source>
        <dbReference type="SAM" id="Phobius"/>
    </source>
</evidence>
<protein>
    <recommendedName>
        <fullName evidence="4">Prepilin-type cleavage/methylation domain-containing protein</fullName>
    </recommendedName>
</protein>
<keyword evidence="1" id="KW-1133">Transmembrane helix</keyword>
<dbReference type="Proteomes" id="UP000236197">
    <property type="component" value="Unassembled WGS sequence"/>
</dbReference>
<name>A0A2K2U947_9ACTN</name>
<feature type="transmembrane region" description="Helical" evidence="1">
    <location>
        <begin position="20"/>
        <end position="44"/>
    </location>
</feature>
<accession>A0A2K2U947</accession>
<keyword evidence="1" id="KW-0812">Transmembrane</keyword>
<dbReference type="SUPFAM" id="SSF54523">
    <property type="entry name" value="Pili subunits"/>
    <property type="match status" value="1"/>
</dbReference>
<organism evidence="2 3">
    <name type="scientific">Enteroscipio rubneri</name>
    <dbReference type="NCBI Taxonomy" id="2070686"/>
    <lineage>
        <taxon>Bacteria</taxon>
        <taxon>Bacillati</taxon>
        <taxon>Actinomycetota</taxon>
        <taxon>Coriobacteriia</taxon>
        <taxon>Eggerthellales</taxon>
        <taxon>Eggerthellaceae</taxon>
        <taxon>Enteroscipio</taxon>
    </lineage>
</organism>
<reference evidence="3" key="1">
    <citation type="submission" date="2018-01" db="EMBL/GenBank/DDBJ databases">
        <title>Rubneribacter badeniensis gen. nov., sp. nov., and Colonibacter rubneri, gen. nov., sp. nov., WGS of new members of the Eggerthellaceae.</title>
        <authorList>
            <person name="Danylec N."/>
            <person name="Stoll D.A."/>
            <person name="Doetsch A."/>
            <person name="Kulling S.E."/>
            <person name="Huch M."/>
        </authorList>
    </citation>
    <scope>NUCLEOTIDE SEQUENCE [LARGE SCALE GENOMIC DNA]</scope>
    <source>
        <strain evidence="3">ResAG-96</strain>
    </source>
</reference>
<keyword evidence="1" id="KW-0472">Membrane</keyword>
<proteinExistence type="predicted"/>
<gene>
    <name evidence="2" type="ORF">C2L71_10995</name>
</gene>